<dbReference type="AlphaFoldDB" id="A0A0F3GRW2"/>
<name>A0A0F3GRW2_9BACT</name>
<reference evidence="1 2" key="1">
    <citation type="submission" date="2015-02" db="EMBL/GenBank/DDBJ databases">
        <title>Single-cell genomics of uncultivated deep-branching MTB reveals a conserved set of magnetosome genes.</title>
        <authorList>
            <person name="Kolinko S."/>
            <person name="Richter M."/>
            <person name="Glockner F.O."/>
            <person name="Brachmann A."/>
            <person name="Schuler D."/>
        </authorList>
    </citation>
    <scope>NUCLEOTIDE SEQUENCE [LARGE SCALE GENOMIC DNA]</scope>
    <source>
        <strain evidence="1">TM-1</strain>
    </source>
</reference>
<dbReference type="SUPFAM" id="SSF143100">
    <property type="entry name" value="TTHA1013/TTHA0281-like"/>
    <property type="match status" value="1"/>
</dbReference>
<dbReference type="Gene3D" id="3.30.160.250">
    <property type="match status" value="1"/>
</dbReference>
<comment type="caution">
    <text evidence="1">The sequence shown here is derived from an EMBL/GenBank/DDBJ whole genome shotgun (WGS) entry which is preliminary data.</text>
</comment>
<evidence type="ECO:0000313" key="2">
    <source>
        <dbReference type="Proteomes" id="UP000033423"/>
    </source>
</evidence>
<accession>A0A0F3GRW2</accession>
<sequence>MKILEAPVTVEYDEDTYIARCPFIQGAFADGDTPEEALKELIDVIKLIMEYRAEIGQSLDVTDMTVETTKVITSIPIGI</sequence>
<dbReference type="EMBL" id="LACI01001895">
    <property type="protein sequence ID" value="KJU83438.1"/>
    <property type="molecule type" value="Genomic_DNA"/>
</dbReference>
<evidence type="ECO:0000313" key="1">
    <source>
        <dbReference type="EMBL" id="KJU83438.1"/>
    </source>
</evidence>
<dbReference type="InterPro" id="IPR035069">
    <property type="entry name" value="TTHA1013/TTHA0281-like"/>
</dbReference>
<proteinExistence type="predicted"/>
<dbReference type="Proteomes" id="UP000033423">
    <property type="component" value="Unassembled WGS sequence"/>
</dbReference>
<protein>
    <submittedName>
        <fullName evidence="1">Uncharacterized protein family UPF0150 domain protein</fullName>
    </submittedName>
</protein>
<organism evidence="1 2">
    <name type="scientific">Candidatus Magnetobacterium bavaricum</name>
    <dbReference type="NCBI Taxonomy" id="29290"/>
    <lineage>
        <taxon>Bacteria</taxon>
        <taxon>Pseudomonadati</taxon>
        <taxon>Nitrospirota</taxon>
        <taxon>Thermodesulfovibrionia</taxon>
        <taxon>Thermodesulfovibrionales</taxon>
        <taxon>Candidatus Magnetobacteriaceae</taxon>
        <taxon>Candidatus Magnetobacterium</taxon>
    </lineage>
</organism>
<keyword evidence="2" id="KW-1185">Reference proteome</keyword>
<gene>
    <name evidence="1" type="ORF">MBAV_004369</name>
</gene>